<dbReference type="SUPFAM" id="SSF50630">
    <property type="entry name" value="Acid proteases"/>
    <property type="match status" value="1"/>
</dbReference>
<dbReference type="GO" id="GO:0006508">
    <property type="term" value="P:proteolysis"/>
    <property type="evidence" value="ECO:0007669"/>
    <property type="project" value="UniProtKB-KW"/>
</dbReference>
<dbReference type="Pfam" id="PF13650">
    <property type="entry name" value="Asp_protease_2"/>
    <property type="match status" value="1"/>
</dbReference>
<dbReference type="EMBL" id="CP121694">
    <property type="protein sequence ID" value="WRO22717.1"/>
    <property type="molecule type" value="Genomic_DNA"/>
</dbReference>
<evidence type="ECO:0000313" key="1">
    <source>
        <dbReference type="EMBL" id="WRO22717.1"/>
    </source>
</evidence>
<dbReference type="AlphaFoldDB" id="A0AAU0UR83"/>
<reference evidence="1 2" key="1">
    <citation type="submission" date="2023-04" db="EMBL/GenBank/DDBJ databases">
        <authorList>
            <person name="Hsu D."/>
        </authorList>
    </citation>
    <scope>NUCLEOTIDE SEQUENCE [LARGE SCALE GENOMIC DNA]</scope>
    <source>
        <strain evidence="1 2">MK1</strain>
    </source>
</reference>
<dbReference type="KEGG" id="dbc:MFMK1_002555"/>
<dbReference type="GO" id="GO:0008233">
    <property type="term" value="F:peptidase activity"/>
    <property type="evidence" value="ECO:0007669"/>
    <property type="project" value="UniProtKB-KW"/>
</dbReference>
<keyword evidence="2" id="KW-1185">Reference proteome</keyword>
<keyword evidence="1" id="KW-0645">Protease</keyword>
<dbReference type="Proteomes" id="UP001329915">
    <property type="component" value="Chromosome"/>
</dbReference>
<keyword evidence="1" id="KW-0378">Hydrolase</keyword>
<accession>A0AAU0UR83</accession>
<dbReference type="InterPro" id="IPR021109">
    <property type="entry name" value="Peptidase_aspartic_dom_sf"/>
</dbReference>
<gene>
    <name evidence="1" type="ORF">MFMK1_002555</name>
</gene>
<organism evidence="1 2">
    <name type="scientific">Metallumcola ferriviriculae</name>
    <dbReference type="NCBI Taxonomy" id="3039180"/>
    <lineage>
        <taxon>Bacteria</taxon>
        <taxon>Bacillati</taxon>
        <taxon>Bacillota</taxon>
        <taxon>Clostridia</taxon>
        <taxon>Neomoorellales</taxon>
        <taxon>Desulfitibacteraceae</taxon>
        <taxon>Metallumcola</taxon>
    </lineage>
</organism>
<dbReference type="RefSeq" id="WP_366922119.1">
    <property type="nucleotide sequence ID" value="NZ_CP121694.1"/>
</dbReference>
<proteinExistence type="predicted"/>
<protein>
    <submittedName>
        <fullName evidence="1">Aspartyl protease family protein</fullName>
    </submittedName>
</protein>
<name>A0AAU0UR83_9FIRM</name>
<sequence>MEVDVYFDGQLIYASLKLIYKGNSMVVDKLVVDTGAAKSFISVDAVEEINIVFEDGDYITTVYGIGGPDNSFQKYIDIVEFGSTKLNNYIIDFGAFHDEYDINGLIGLDILRDAGVIIDLKRMIIEVDE</sequence>
<dbReference type="Gene3D" id="2.40.70.10">
    <property type="entry name" value="Acid Proteases"/>
    <property type="match status" value="1"/>
</dbReference>
<evidence type="ECO:0000313" key="2">
    <source>
        <dbReference type="Proteomes" id="UP001329915"/>
    </source>
</evidence>